<feature type="domain" description="EGF-like" evidence="16">
    <location>
        <begin position="227"/>
        <end position="263"/>
    </location>
</feature>
<dbReference type="Gene3D" id="2.120.10.30">
    <property type="entry name" value="TolB, C-terminal domain"/>
    <property type="match status" value="1"/>
</dbReference>
<dbReference type="PRINTS" id="PR00261">
    <property type="entry name" value="LDLRECEPTOR"/>
</dbReference>
<keyword evidence="14" id="KW-0732">Signal</keyword>
<evidence type="ECO:0000256" key="4">
    <source>
        <dbReference type="ARBA" id="ARBA00022692"/>
    </source>
</evidence>
<dbReference type="InterPro" id="IPR002172">
    <property type="entry name" value="LDrepeatLR_classA_rpt"/>
</dbReference>
<evidence type="ECO:0000256" key="11">
    <source>
        <dbReference type="ARBA" id="ARBA00023180"/>
    </source>
</evidence>
<dbReference type="Pfam" id="PF14670">
    <property type="entry name" value="FXa_inhibition"/>
    <property type="match status" value="1"/>
</dbReference>
<evidence type="ECO:0000256" key="6">
    <source>
        <dbReference type="ARBA" id="ARBA00022837"/>
    </source>
</evidence>
<evidence type="ECO:0000256" key="13">
    <source>
        <dbReference type="PROSITE-ProRule" id="PRU00461"/>
    </source>
</evidence>
<feature type="domain" description="EGF-like calcium-binding" evidence="15">
    <location>
        <begin position="184"/>
        <end position="223"/>
    </location>
</feature>
<feature type="repeat" description="LDL-receptor class B" evidence="13">
    <location>
        <begin position="353"/>
        <end position="394"/>
    </location>
</feature>
<reference evidence="18" key="1">
    <citation type="submission" date="2025-08" db="UniProtKB">
        <authorList>
            <consortium name="RefSeq"/>
        </authorList>
    </citation>
    <scope>IDENTIFICATION</scope>
</reference>
<dbReference type="Gene3D" id="2.10.25.10">
    <property type="entry name" value="Laminin"/>
    <property type="match status" value="2"/>
</dbReference>
<dbReference type="Gene3D" id="4.10.400.10">
    <property type="entry name" value="Low-density Lipoprotein Receptor"/>
    <property type="match status" value="4"/>
</dbReference>
<dbReference type="SMART" id="SM00181">
    <property type="entry name" value="EGF"/>
    <property type="match status" value="2"/>
</dbReference>
<keyword evidence="17" id="KW-1185">Reference proteome</keyword>
<comment type="caution">
    <text evidence="12">Lacks conserved residue(s) required for the propagation of feature annotation.</text>
</comment>
<keyword evidence="10 18" id="KW-0675">Receptor</keyword>
<gene>
    <name evidence="18" type="primary">LOC106573960</name>
</gene>
<evidence type="ECO:0000256" key="8">
    <source>
        <dbReference type="ARBA" id="ARBA00023136"/>
    </source>
</evidence>
<protein>
    <submittedName>
        <fullName evidence="18">Very low-density lipoprotein receptor isoform X3</fullName>
    </submittedName>
</protein>
<dbReference type="InterPro" id="IPR036055">
    <property type="entry name" value="LDL_receptor-like_sf"/>
</dbReference>
<dbReference type="PROSITE" id="PS00010">
    <property type="entry name" value="ASX_HYDROXYL"/>
    <property type="match status" value="1"/>
</dbReference>
<feature type="disulfide bond" evidence="12">
    <location>
        <begin position="70"/>
        <end position="88"/>
    </location>
</feature>
<dbReference type="SMART" id="SM00192">
    <property type="entry name" value="LDLa"/>
    <property type="match status" value="4"/>
</dbReference>
<keyword evidence="6" id="KW-0106">Calcium</keyword>
<keyword evidence="2" id="KW-0245">EGF-like domain</keyword>
<dbReference type="SMART" id="SM00179">
    <property type="entry name" value="EGF_CA"/>
    <property type="match status" value="2"/>
</dbReference>
<dbReference type="SUPFAM" id="SSF63825">
    <property type="entry name" value="YWTD domain"/>
    <property type="match status" value="1"/>
</dbReference>
<keyword evidence="8" id="KW-0472">Membrane</keyword>
<dbReference type="PROSITE" id="PS51120">
    <property type="entry name" value="LDLRB"/>
    <property type="match status" value="3"/>
</dbReference>
<feature type="domain" description="EGF-like" evidence="16">
    <location>
        <begin position="187"/>
        <end position="223"/>
    </location>
</feature>
<dbReference type="SUPFAM" id="SSF57196">
    <property type="entry name" value="EGF/Laminin"/>
    <property type="match status" value="2"/>
</dbReference>
<dbReference type="Pfam" id="PF00057">
    <property type="entry name" value="Ldl_recept_a"/>
    <property type="match status" value="3"/>
</dbReference>
<evidence type="ECO:0000256" key="1">
    <source>
        <dbReference type="ARBA" id="ARBA00004167"/>
    </source>
</evidence>
<dbReference type="InterPro" id="IPR000742">
    <property type="entry name" value="EGF"/>
</dbReference>
<feature type="disulfide bond" evidence="12">
    <location>
        <begin position="63"/>
        <end position="75"/>
    </location>
</feature>
<dbReference type="InterPro" id="IPR000033">
    <property type="entry name" value="LDLR_classB_rpt"/>
</dbReference>
<dbReference type="PANTHER" id="PTHR22722">
    <property type="entry name" value="LOW-DENSITY LIPOPROTEIN RECEPTOR-RELATED PROTEIN 2-RELATED"/>
    <property type="match status" value="1"/>
</dbReference>
<sequence length="533" mass="57820">MGNLRRILLTQLLTFHYIWGEWTCPGFLCTDGGCISQSALCDGTADCHDGSDEFEDTCGLLQCKKDEFACGSRRCVSLLFRCDGTDDCGDGSDEASCHKNCTAESFLCERTGSCVARAKLCDGWPDCPVGQDVGADACPSGQTRAPHTCFSSEFSCGDGQCMPHSWRCDHSPDCADASDEDDCDQNECLVSNGGCSHLCVDLPMGFLCDCPAGMRLVHDTQCEEIDTCLDTDVCNQLCVHVNGTFSCDCHEGYLMSPKTGECKAKGDVAQLVLSSSEGVRWVNTAGMEYREMAAHLLGPGPMAALTANRTLYWARPGQGSIYRISMDGKPLDPVLLLKSHGAVLGLAVDWIHEHLYWTNAGTHSIDVARLDGSVQRLLIGGLAMPTGVAVEPLLGLLFWAEGGSSPRIECALLDGQGRLPLITSAIRNPVAISLDMPRRLLYWVDSGMRTISRVGFDGQHRKTVVESNGYLDRPFGLAVFEALLYVEIPVEFVHMSVCQTFSLEQALPASPAFLQQVVAQRCLIPPTLESFHL</sequence>
<dbReference type="PROSITE" id="PS01209">
    <property type="entry name" value="LDLRA_1"/>
    <property type="match status" value="2"/>
</dbReference>
<keyword evidence="7" id="KW-1133">Transmembrane helix</keyword>
<feature type="disulfide bond" evidence="12">
    <location>
        <begin position="149"/>
        <end position="161"/>
    </location>
</feature>
<name>A0ABM3D373_SALSA</name>
<evidence type="ECO:0000256" key="14">
    <source>
        <dbReference type="SAM" id="SignalP"/>
    </source>
</evidence>
<feature type="signal peptide" evidence="14">
    <location>
        <begin position="1"/>
        <end position="20"/>
    </location>
</feature>
<dbReference type="Proteomes" id="UP001652741">
    <property type="component" value="Chromosome ssa16"/>
</dbReference>
<evidence type="ECO:0000313" key="18">
    <source>
        <dbReference type="RefSeq" id="XP_045553231.1"/>
    </source>
</evidence>
<evidence type="ECO:0000256" key="9">
    <source>
        <dbReference type="ARBA" id="ARBA00023157"/>
    </source>
</evidence>
<evidence type="ECO:0000256" key="7">
    <source>
        <dbReference type="ARBA" id="ARBA00022989"/>
    </source>
</evidence>
<feature type="repeat" description="LDL-receptor class B" evidence="13">
    <location>
        <begin position="395"/>
        <end position="438"/>
    </location>
</feature>
<feature type="disulfide bond" evidence="12">
    <location>
        <begin position="168"/>
        <end position="183"/>
    </location>
</feature>
<feature type="repeat" description="LDL-receptor class B" evidence="13">
    <location>
        <begin position="439"/>
        <end position="483"/>
    </location>
</feature>
<organism evidence="17 18">
    <name type="scientific">Salmo salar</name>
    <name type="common">Atlantic salmon</name>
    <dbReference type="NCBI Taxonomy" id="8030"/>
    <lineage>
        <taxon>Eukaryota</taxon>
        <taxon>Metazoa</taxon>
        <taxon>Chordata</taxon>
        <taxon>Craniata</taxon>
        <taxon>Vertebrata</taxon>
        <taxon>Euteleostomi</taxon>
        <taxon>Actinopterygii</taxon>
        <taxon>Neopterygii</taxon>
        <taxon>Teleostei</taxon>
        <taxon>Protacanthopterygii</taxon>
        <taxon>Salmoniformes</taxon>
        <taxon>Salmonidae</taxon>
        <taxon>Salmoninae</taxon>
        <taxon>Salmo</taxon>
    </lineage>
</organism>
<proteinExistence type="predicted"/>
<evidence type="ECO:0000256" key="3">
    <source>
        <dbReference type="ARBA" id="ARBA00022583"/>
    </source>
</evidence>
<feature type="disulfide bond" evidence="12">
    <location>
        <begin position="29"/>
        <end position="47"/>
    </location>
</feature>
<keyword evidence="11" id="KW-0325">Glycoprotein</keyword>
<feature type="domain" description="EGF-like calcium-binding" evidence="15">
    <location>
        <begin position="224"/>
        <end position="263"/>
    </location>
</feature>
<dbReference type="InterPro" id="IPR001881">
    <property type="entry name" value="EGF-like_Ca-bd_dom"/>
</dbReference>
<dbReference type="Pfam" id="PF00058">
    <property type="entry name" value="Ldl_recept_b"/>
    <property type="match status" value="3"/>
</dbReference>
<dbReference type="PANTHER" id="PTHR22722:SF5">
    <property type="entry name" value="LOW-DENSITY LIPOPROTEIN RECEPTOR-RELATED PROTEIN 1B"/>
    <property type="match status" value="1"/>
</dbReference>
<keyword evidence="5" id="KW-0677">Repeat</keyword>
<dbReference type="InterPro" id="IPR011042">
    <property type="entry name" value="6-blade_b-propeller_TolB-like"/>
</dbReference>
<evidence type="ECO:0000259" key="15">
    <source>
        <dbReference type="SMART" id="SM00179"/>
    </source>
</evidence>
<dbReference type="SUPFAM" id="SSF57424">
    <property type="entry name" value="LDL receptor-like module"/>
    <property type="match status" value="4"/>
</dbReference>
<evidence type="ECO:0000256" key="10">
    <source>
        <dbReference type="ARBA" id="ARBA00023170"/>
    </source>
</evidence>
<keyword evidence="4" id="KW-0812">Transmembrane</keyword>
<dbReference type="InterPro" id="IPR000152">
    <property type="entry name" value="EGF-type_Asp/Asn_hydroxyl_site"/>
</dbReference>
<accession>A0ABM3D373</accession>
<dbReference type="InterPro" id="IPR023415">
    <property type="entry name" value="LDLR_class-A_CS"/>
</dbReference>
<evidence type="ECO:0000313" key="17">
    <source>
        <dbReference type="Proteomes" id="UP001652741"/>
    </source>
</evidence>
<evidence type="ECO:0000256" key="2">
    <source>
        <dbReference type="ARBA" id="ARBA00022536"/>
    </source>
</evidence>
<evidence type="ECO:0000256" key="12">
    <source>
        <dbReference type="PROSITE-ProRule" id="PRU00124"/>
    </source>
</evidence>
<dbReference type="SMART" id="SM00135">
    <property type="entry name" value="LY"/>
    <property type="match status" value="4"/>
</dbReference>
<feature type="chain" id="PRO_5046686529" evidence="14">
    <location>
        <begin position="21"/>
        <end position="533"/>
    </location>
</feature>
<dbReference type="GeneID" id="106573960"/>
<dbReference type="InterPro" id="IPR051221">
    <property type="entry name" value="LDLR-related"/>
</dbReference>
<evidence type="ECO:0000259" key="16">
    <source>
        <dbReference type="SMART" id="SM00181"/>
    </source>
</evidence>
<dbReference type="RefSeq" id="XP_045553231.1">
    <property type="nucleotide sequence ID" value="XM_045697275.1"/>
</dbReference>
<evidence type="ECO:0000256" key="5">
    <source>
        <dbReference type="ARBA" id="ARBA00022737"/>
    </source>
</evidence>
<keyword evidence="18" id="KW-0449">Lipoprotein</keyword>
<comment type="subcellular location">
    <subcellularLocation>
        <location evidence="1">Membrane</location>
        <topology evidence="1">Single-pass membrane protein</topology>
    </subcellularLocation>
</comment>
<keyword evidence="9 12" id="KW-1015">Disulfide bond</keyword>
<keyword evidence="3" id="KW-0254">Endocytosis</keyword>
<feature type="disulfide bond" evidence="12">
    <location>
        <begin position="156"/>
        <end position="174"/>
    </location>
</feature>
<dbReference type="PROSITE" id="PS50068">
    <property type="entry name" value="LDLRA_2"/>
    <property type="match status" value="4"/>
</dbReference>
<dbReference type="CDD" id="cd00112">
    <property type="entry name" value="LDLa"/>
    <property type="match status" value="3"/>
</dbReference>
<feature type="disulfide bond" evidence="12">
    <location>
        <begin position="82"/>
        <end position="97"/>
    </location>
</feature>